<proteinExistence type="inferred from homology"/>
<dbReference type="Pfam" id="PF00082">
    <property type="entry name" value="Peptidase_S8"/>
    <property type="match status" value="1"/>
</dbReference>
<keyword evidence="3" id="KW-0378">Hydrolase</keyword>
<dbReference type="RefSeq" id="WP_264428431.1">
    <property type="nucleotide sequence ID" value="NZ_CP080627.1"/>
</dbReference>
<keyword evidence="4" id="KW-0720">Serine protease</keyword>
<dbReference type="EMBL" id="CP080627">
    <property type="protein sequence ID" value="UYV18006.1"/>
    <property type="molecule type" value="Genomic_DNA"/>
</dbReference>
<dbReference type="Proteomes" id="UP001163082">
    <property type="component" value="Chromosome"/>
</dbReference>
<comment type="similarity">
    <text evidence="1">Belongs to the peptidase S8 family.</text>
</comment>
<evidence type="ECO:0000256" key="3">
    <source>
        <dbReference type="ARBA" id="ARBA00022801"/>
    </source>
</evidence>
<evidence type="ECO:0000313" key="7">
    <source>
        <dbReference type="Proteomes" id="UP001163082"/>
    </source>
</evidence>
<sequence length="736" mass="81202">MADRNLLLGRGEKLSLRTPFKNGGGGKNYPYTFDEVRERLDSELAEVEAGVSNLESDAKPRGEAIFELVLHPSFIAKSYYPDALLRTAGMRDVGSKEVVITPNKVTRKSDFGKELGTASLYVAGGMESIKVMRSILQDGMANKGVKKEISEIEKIRWVSSDDKYKGELGNDAETVRLYEVALHAGHKEEDIVDAFVDYVKKRGGEAVYRKKIQIGALTFFPLKATEKQLREILNFSFIRVAREMPQLRSAMPNAMRSPLDFPDIKLPSAQAVEQGFKVAIFDGGLGSADLSDWAEEIVWEDTESTNANYIMHGNEVTSTFLFGRISGDGDVLKQPYANVDHYRVISPGSGSDPDLYDVLLKIIDVLDAGDYKFVNLSLGPRMPIYDDEVHAWTACLDQLCVRHGILMTVAAGNDGDIQGADRIQPPGDMVNAMAIGSCDLSGETWNRASYSCVGPGRSPGYVKPDGVAYGGSDAELFKVYNPFASSVVGVKGTSYSAPLVLRAAAGLAAISDYDMSSIAIKSLLVHTAGTRYRMDRREVGWGRFKENPVEILECEEGFATIIFQGKLEKNEFLRCPIPFPDAGLDAEATIKATFCIQSHTDPEHLVNYTRSGLGVSFRPLVGIGDETTKGFFGMGSQYKKTEREYRDDAHKWETCLHNCHTFKAETQLVDPVFDIQYFARETSRSIAMPSAPDVSYALVISVKIDGVTNIYDLIRQKYDVLEPVAISVDVENNIQI</sequence>
<evidence type="ECO:0000256" key="2">
    <source>
        <dbReference type="ARBA" id="ARBA00022670"/>
    </source>
</evidence>
<protein>
    <submittedName>
        <fullName evidence="6">S8 family peptidase</fullName>
    </submittedName>
</protein>
<gene>
    <name evidence="6" type="ORF">K1Y77_10920</name>
</gene>
<evidence type="ECO:0000256" key="1">
    <source>
        <dbReference type="ARBA" id="ARBA00011073"/>
    </source>
</evidence>
<evidence type="ECO:0000256" key="4">
    <source>
        <dbReference type="ARBA" id="ARBA00022825"/>
    </source>
</evidence>
<dbReference type="InterPro" id="IPR036852">
    <property type="entry name" value="Peptidase_S8/S53_dom_sf"/>
</dbReference>
<organism evidence="6 7">
    <name type="scientific">Halomonas qaidamensis</name>
    <dbReference type="NCBI Taxonomy" id="2866211"/>
    <lineage>
        <taxon>Bacteria</taxon>
        <taxon>Pseudomonadati</taxon>
        <taxon>Pseudomonadota</taxon>
        <taxon>Gammaproteobacteria</taxon>
        <taxon>Oceanospirillales</taxon>
        <taxon>Halomonadaceae</taxon>
        <taxon>Halomonas</taxon>
    </lineage>
</organism>
<keyword evidence="2" id="KW-0645">Protease</keyword>
<dbReference type="SUPFAM" id="SSF52743">
    <property type="entry name" value="Subtilisin-like"/>
    <property type="match status" value="1"/>
</dbReference>
<name>A0ABY6JL78_9GAMM</name>
<evidence type="ECO:0000313" key="6">
    <source>
        <dbReference type="EMBL" id="UYV18006.1"/>
    </source>
</evidence>
<evidence type="ECO:0000259" key="5">
    <source>
        <dbReference type="Pfam" id="PF00082"/>
    </source>
</evidence>
<dbReference type="InterPro" id="IPR000209">
    <property type="entry name" value="Peptidase_S8/S53_dom"/>
</dbReference>
<dbReference type="InterPro" id="IPR034074">
    <property type="entry name" value="Y4bN_pept_dom"/>
</dbReference>
<feature type="domain" description="Peptidase S8/S53" evidence="5">
    <location>
        <begin position="292"/>
        <end position="542"/>
    </location>
</feature>
<dbReference type="PANTHER" id="PTHR43806">
    <property type="entry name" value="PEPTIDASE S8"/>
    <property type="match status" value="1"/>
</dbReference>
<dbReference type="InterPro" id="IPR050131">
    <property type="entry name" value="Peptidase_S8_subtilisin-like"/>
</dbReference>
<keyword evidence="7" id="KW-1185">Reference proteome</keyword>
<reference evidence="6 7" key="1">
    <citation type="journal article" date="2022" name="Antonie Van Leeuwenhoek">
        <title>Whole genome sequencing of the halophilic Halomonas qaidamensis XH36, a novel species strain with high ectoine production.</title>
        <authorList>
            <person name="Zhang T."/>
            <person name="Cui T."/>
            <person name="Cao Y."/>
            <person name="Li Y."/>
            <person name="Li F."/>
            <person name="Zhu D."/>
            <person name="Xing J."/>
        </authorList>
    </citation>
    <scope>NUCLEOTIDE SEQUENCE [LARGE SCALE GENOMIC DNA]</scope>
    <source>
        <strain evidence="6 7">XH36</strain>
    </source>
</reference>
<dbReference type="CDD" id="cd04847">
    <property type="entry name" value="Peptidases_S8_Subtilisin_like_2"/>
    <property type="match status" value="1"/>
</dbReference>
<dbReference type="Gene3D" id="3.40.50.200">
    <property type="entry name" value="Peptidase S8/S53 domain"/>
    <property type="match status" value="1"/>
</dbReference>
<dbReference type="PANTHER" id="PTHR43806:SF11">
    <property type="entry name" value="CEREVISIN-RELATED"/>
    <property type="match status" value="1"/>
</dbReference>
<accession>A0ABY6JL78</accession>